<gene>
    <name evidence="1" type="ORF">FAZ21_06675</name>
</gene>
<sequence length="141" mass="16627">MLETINITNRRVVTQRPAPSTALRHWAMWSLDYGSWRRCCHSIESRYAREQERFKWPGDAEVANRERYDQLTAEAVEDIVREMPTQERDLLRLIYIEHPQMDPGHMARRMGMSAQHFELLEMAAHTRFARIWRGEGNAAAS</sequence>
<accession>A0A4U0Q3E3</accession>
<name>A0A4U0Q3E3_9NEIS</name>
<organism evidence="1 2">
    <name type="scientific">Chitiniphilus eburneus</name>
    <dbReference type="NCBI Taxonomy" id="2571148"/>
    <lineage>
        <taxon>Bacteria</taxon>
        <taxon>Pseudomonadati</taxon>
        <taxon>Pseudomonadota</taxon>
        <taxon>Betaproteobacteria</taxon>
        <taxon>Neisseriales</taxon>
        <taxon>Chitinibacteraceae</taxon>
        <taxon>Chitiniphilus</taxon>
    </lineage>
</organism>
<evidence type="ECO:0000313" key="2">
    <source>
        <dbReference type="Proteomes" id="UP000310016"/>
    </source>
</evidence>
<protein>
    <submittedName>
        <fullName evidence="1">Sigma-70 family RNA polymerase sigma factor</fullName>
    </submittedName>
</protein>
<keyword evidence="2" id="KW-1185">Reference proteome</keyword>
<dbReference type="OrthoDB" id="8595468at2"/>
<reference evidence="1 2" key="1">
    <citation type="submission" date="2019-04" db="EMBL/GenBank/DDBJ databases">
        <title>Chitiniphilus eburnea sp. nov., a novel chitinolytic bacterium isolated from aquaculture sludge.</title>
        <authorList>
            <person name="Sheng M."/>
        </authorList>
    </citation>
    <scope>NUCLEOTIDE SEQUENCE [LARGE SCALE GENOMIC DNA]</scope>
    <source>
        <strain evidence="1 2">HX-2-15</strain>
    </source>
</reference>
<dbReference type="RefSeq" id="WP_136772506.1">
    <property type="nucleotide sequence ID" value="NZ_SUMF01000004.1"/>
</dbReference>
<comment type="caution">
    <text evidence="1">The sequence shown here is derived from an EMBL/GenBank/DDBJ whole genome shotgun (WGS) entry which is preliminary data.</text>
</comment>
<dbReference type="Proteomes" id="UP000310016">
    <property type="component" value="Unassembled WGS sequence"/>
</dbReference>
<proteinExistence type="predicted"/>
<dbReference type="AlphaFoldDB" id="A0A4U0Q3E3"/>
<dbReference type="EMBL" id="SUMF01000004">
    <property type="protein sequence ID" value="TJZ75593.1"/>
    <property type="molecule type" value="Genomic_DNA"/>
</dbReference>
<evidence type="ECO:0000313" key="1">
    <source>
        <dbReference type="EMBL" id="TJZ75593.1"/>
    </source>
</evidence>